<evidence type="ECO:0000313" key="2">
    <source>
        <dbReference type="EMBL" id="MEQ2378341.1"/>
    </source>
</evidence>
<dbReference type="EMBL" id="JBBMER010000001">
    <property type="protein sequence ID" value="MEQ2378341.1"/>
    <property type="molecule type" value="Genomic_DNA"/>
</dbReference>
<keyword evidence="3" id="KW-1185">Reference proteome</keyword>
<comment type="caution">
    <text evidence="2">The sequence shown here is derived from an EMBL/GenBank/DDBJ whole genome shotgun (WGS) entry which is preliminary data.</text>
</comment>
<gene>
    <name evidence="2" type="ORF">WMO14_00385</name>
</gene>
<proteinExistence type="predicted"/>
<feature type="transmembrane region" description="Helical" evidence="1">
    <location>
        <begin position="21"/>
        <end position="41"/>
    </location>
</feature>
<name>A0ABV1BRF1_9FIRM</name>
<accession>A0ABV1BRF1</accession>
<evidence type="ECO:0000256" key="1">
    <source>
        <dbReference type="SAM" id="Phobius"/>
    </source>
</evidence>
<keyword evidence="1" id="KW-0472">Membrane</keyword>
<protein>
    <recommendedName>
        <fullName evidence="4">DUF4340 domain-containing protein</fullName>
    </recommendedName>
</protein>
<organism evidence="2 3">
    <name type="scientific">[Lactobacillus] rogosae</name>
    <dbReference type="NCBI Taxonomy" id="706562"/>
    <lineage>
        <taxon>Bacteria</taxon>
        <taxon>Bacillati</taxon>
        <taxon>Bacillota</taxon>
        <taxon>Clostridia</taxon>
        <taxon>Lachnospirales</taxon>
        <taxon>Lachnospiraceae</taxon>
        <taxon>Lachnospira</taxon>
    </lineage>
</organism>
<dbReference type="Proteomes" id="UP001442364">
    <property type="component" value="Unassembled WGS sequence"/>
</dbReference>
<sequence>MQIKEFKEKEVDVKDKSLSNKVYFAVGGIVLAVILIVAVFIKVNEFDIRDYIKPVYTGADGYASVTFVVDEDALSNKLLGKKADDDKKYYVRKFIESINVYTTDTDIKNGDKVHCEIEFNDTYADNAGVDINKKQYTYKAKGINAGAKIDIYSGVDVTFSGISPDARIIIDNDWDDDYLKTLTFTADKASSIKLNDSIKVSCDVSYEDMARHGILAKACEMIYTADKLAAYCDDYTKVNKDVMADIYKEIKETITKETEDATYRMLYVATGNTDYLYHLNEENVSDVNIDAAYFLKALAAGQEADNYIIVQASAVVSDNESSEPVSYVFRYANAYITVDGDFNVGHDNQNKRFICGTDRGVLYEEYIGALSDNYSIDRIDNN</sequence>
<keyword evidence="1" id="KW-0812">Transmembrane</keyword>
<reference evidence="2 3" key="1">
    <citation type="submission" date="2024-03" db="EMBL/GenBank/DDBJ databases">
        <title>Human intestinal bacterial collection.</title>
        <authorList>
            <person name="Pauvert C."/>
            <person name="Hitch T.C.A."/>
            <person name="Clavel T."/>
        </authorList>
    </citation>
    <scope>NUCLEOTIDE SEQUENCE [LARGE SCALE GENOMIC DNA]</scope>
    <source>
        <strain evidence="2 3">CLA-AA-H255</strain>
    </source>
</reference>
<evidence type="ECO:0008006" key="4">
    <source>
        <dbReference type="Google" id="ProtNLM"/>
    </source>
</evidence>
<evidence type="ECO:0000313" key="3">
    <source>
        <dbReference type="Proteomes" id="UP001442364"/>
    </source>
</evidence>
<dbReference type="RefSeq" id="WP_349153086.1">
    <property type="nucleotide sequence ID" value="NZ_DAWDAH010000006.1"/>
</dbReference>
<keyword evidence="1" id="KW-1133">Transmembrane helix</keyword>